<dbReference type="VEuPathDB" id="VectorBase:BGLB031925"/>
<dbReference type="PANTHER" id="PTHR46421">
    <property type="entry name" value="PROGRAMMED CELL DEATH PROTEIN 2-LIKE"/>
    <property type="match status" value="1"/>
</dbReference>
<dbReference type="VEuPathDB" id="VectorBase:BGLAX_045325"/>
<feature type="domain" description="Programmed cell death protein 2 C-terminal" evidence="1">
    <location>
        <begin position="432"/>
        <end position="539"/>
    </location>
</feature>
<evidence type="ECO:0000313" key="3">
    <source>
        <dbReference type="Proteomes" id="UP000076420"/>
    </source>
</evidence>
<dbReference type="STRING" id="6526.A0A2C9LJK3"/>
<dbReference type="GO" id="GO:0006915">
    <property type="term" value="P:apoptotic process"/>
    <property type="evidence" value="ECO:0007669"/>
    <property type="project" value="TreeGrafter"/>
</dbReference>
<dbReference type="PANTHER" id="PTHR46421:SF1">
    <property type="entry name" value="PROGRAMMED CELL DEATH PROTEIN 2-LIKE"/>
    <property type="match status" value="1"/>
</dbReference>
<name>A0A2C9LJK3_BIOGL</name>
<dbReference type="KEGG" id="bgt:106071124"/>
<dbReference type="GO" id="GO:0005737">
    <property type="term" value="C:cytoplasm"/>
    <property type="evidence" value="ECO:0007669"/>
    <property type="project" value="InterPro"/>
</dbReference>
<dbReference type="AlphaFoldDB" id="A0A2C9LJK3"/>
<evidence type="ECO:0000259" key="1">
    <source>
        <dbReference type="Pfam" id="PF04194"/>
    </source>
</evidence>
<dbReference type="OrthoDB" id="366284at2759"/>
<gene>
    <name evidence="2" type="primary">106071124</name>
</gene>
<dbReference type="Proteomes" id="UP000076420">
    <property type="component" value="Unassembled WGS sequence"/>
</dbReference>
<accession>A0A2C9LJK3</accession>
<feature type="domain" description="Programmed cell death protein 2 C-terminal" evidence="1">
    <location>
        <begin position="228"/>
        <end position="321"/>
    </location>
</feature>
<dbReference type="InterPro" id="IPR007320">
    <property type="entry name" value="PDCD2_C"/>
</dbReference>
<evidence type="ECO:0000313" key="2">
    <source>
        <dbReference type="EnsemblMetazoa" id="BGLB031925-PA"/>
    </source>
</evidence>
<sequence length="548" mass="62787">MSILIGLVDQEVSLDDNYAWENSKIGGLPKWMSSEYVKVECNLCGQPMSLVTQIYCPLNASPYHRCLYVFLCFRKDCSKQQKGWQVFRSQLYDSSYEMNPTNTIKKTHSDLPKDTWTDDQDDWGDDTEDGINFIHKSSKLSEADICKTFSDSLSCKDDYVNKKRVLGSDHHKKLCSFVIRRSAHSKGETSPPATESTFSDFEDNCIIVPKRMSAGRNLKHLEKSHYDPYTKARYDRNGDPLLVSVMDSSLTIPKCPYCGCQRIFELQLLPSLIPWLKTENGSDVEIDYGTVMIYTCLNNCWPPSSDPNCTLTVMEEFIMIKDEYSHSSDYANSCTPVTHHRHHNMLSPNLLANHNVSESAPPGGLSVFKSYYLSVIEEPPEVTSVDVHVEDLIRKYEQDEGKQLDELFKESCTPGKPKHGEHYEKTELKHGDKMFHKFLKRLQRCPEQCIRYDRNGDPLLVSVMDSSLTIPKCPYCGCQRIFELQLLPSLIPWLKTENGSDVEIDYGTVMIYTCQNNCWPPSSDPNCTLTVMEEFIMVQADPDHQFFR</sequence>
<protein>
    <recommendedName>
        <fullName evidence="1">Programmed cell death protein 2 C-terminal domain-containing protein</fullName>
    </recommendedName>
</protein>
<dbReference type="InterPro" id="IPR052815">
    <property type="entry name" value="PDCD2-like_regulator"/>
</dbReference>
<dbReference type="Pfam" id="PF04194">
    <property type="entry name" value="PDCD2_C"/>
    <property type="match status" value="2"/>
</dbReference>
<proteinExistence type="predicted"/>
<dbReference type="EnsemblMetazoa" id="BGLB031925-RA">
    <property type="protein sequence ID" value="BGLB031925-PA"/>
    <property type="gene ID" value="BGLB031925"/>
</dbReference>
<reference evidence="2" key="1">
    <citation type="submission" date="2020-05" db="UniProtKB">
        <authorList>
            <consortium name="EnsemblMetazoa"/>
        </authorList>
    </citation>
    <scope>IDENTIFICATION</scope>
    <source>
        <strain evidence="2">BB02</strain>
    </source>
</reference>
<organism evidence="2 3">
    <name type="scientific">Biomphalaria glabrata</name>
    <name type="common">Bloodfluke planorb</name>
    <name type="synonym">Freshwater snail</name>
    <dbReference type="NCBI Taxonomy" id="6526"/>
    <lineage>
        <taxon>Eukaryota</taxon>
        <taxon>Metazoa</taxon>
        <taxon>Spiralia</taxon>
        <taxon>Lophotrochozoa</taxon>
        <taxon>Mollusca</taxon>
        <taxon>Gastropoda</taxon>
        <taxon>Heterobranchia</taxon>
        <taxon>Euthyneura</taxon>
        <taxon>Panpulmonata</taxon>
        <taxon>Hygrophila</taxon>
        <taxon>Lymnaeoidea</taxon>
        <taxon>Planorbidae</taxon>
        <taxon>Biomphalaria</taxon>
    </lineage>
</organism>